<keyword evidence="2" id="KW-0812">Transmembrane</keyword>
<evidence type="ECO:0000313" key="7">
    <source>
        <dbReference type="Proteomes" id="UP000518911"/>
    </source>
</evidence>
<feature type="non-terminal residue" evidence="6">
    <location>
        <position position="144"/>
    </location>
</feature>
<sequence>ASPGYCWPFQGSQSEVLIRLPTQIEPTAVTILHPSKISSQLGTASSAPRDFTVSVSLCRGTGGWNLAVGLDEKGKDRTLLGTFTYVMQKEPTQTFLLENGIPRAFRFLKLVIQSNWGKPGYTCIYRVQVYGKAVGTNALTETHM</sequence>
<comment type="subcellular location">
    <subcellularLocation>
        <location evidence="1">Nucleus inner membrane</location>
    </subcellularLocation>
</comment>
<evidence type="ECO:0000256" key="3">
    <source>
        <dbReference type="ARBA" id="ARBA00022989"/>
    </source>
</evidence>
<dbReference type="PANTHER" id="PTHR12911">
    <property type="entry name" value="SAD1/UNC-84-LIKE PROTEIN-RELATED"/>
    <property type="match status" value="1"/>
</dbReference>
<dbReference type="InterPro" id="IPR008979">
    <property type="entry name" value="Galactose-bd-like_sf"/>
</dbReference>
<dbReference type="AlphaFoldDB" id="A0A7L3WXV9"/>
<feature type="non-terminal residue" evidence="6">
    <location>
        <position position="1"/>
    </location>
</feature>
<dbReference type="PROSITE" id="PS51469">
    <property type="entry name" value="SUN"/>
    <property type="match status" value="1"/>
</dbReference>
<evidence type="ECO:0000256" key="4">
    <source>
        <dbReference type="ARBA" id="ARBA00023136"/>
    </source>
</evidence>
<proteinExistence type="predicted"/>
<dbReference type="GO" id="GO:0034993">
    <property type="term" value="C:meiotic nuclear membrane microtubule tethering complex"/>
    <property type="evidence" value="ECO:0007669"/>
    <property type="project" value="TreeGrafter"/>
</dbReference>
<evidence type="ECO:0000313" key="6">
    <source>
        <dbReference type="EMBL" id="NXV81586.1"/>
    </source>
</evidence>
<keyword evidence="3" id="KW-1133">Transmembrane helix</keyword>
<dbReference type="Gene3D" id="2.60.120.260">
    <property type="entry name" value="Galactose-binding domain-like"/>
    <property type="match status" value="1"/>
</dbReference>
<comment type="caution">
    <text evidence="6">The sequence shown here is derived from an EMBL/GenBank/DDBJ whole genome shotgun (WGS) entry which is preliminary data.</text>
</comment>
<dbReference type="InterPro" id="IPR045119">
    <property type="entry name" value="SUN1-5"/>
</dbReference>
<dbReference type="InterPro" id="IPR012919">
    <property type="entry name" value="SUN_dom"/>
</dbReference>
<evidence type="ECO:0000259" key="5">
    <source>
        <dbReference type="PROSITE" id="PS51469"/>
    </source>
</evidence>
<dbReference type="OrthoDB" id="342281at2759"/>
<name>A0A7L3WXV9_9GRUI</name>
<dbReference type="Proteomes" id="UP000518911">
    <property type="component" value="Unassembled WGS sequence"/>
</dbReference>
<evidence type="ECO:0000256" key="2">
    <source>
        <dbReference type="ARBA" id="ARBA00022692"/>
    </source>
</evidence>
<gene>
    <name evidence="6" type="primary">Spag4_1</name>
    <name evidence="6" type="ORF">ATLROG_R07027</name>
</gene>
<reference evidence="6 7" key="1">
    <citation type="submission" date="2019-09" db="EMBL/GenBank/DDBJ databases">
        <title>Bird 10,000 Genomes (B10K) Project - Family phase.</title>
        <authorList>
            <person name="Zhang G."/>
        </authorList>
    </citation>
    <scope>NUCLEOTIDE SEQUENCE [LARGE SCALE GENOMIC DNA]</scope>
    <source>
        <strain evidence="6">OUT-0055</strain>
        <tissue evidence="6">Blood</tissue>
    </source>
</reference>
<dbReference type="Pfam" id="PF07738">
    <property type="entry name" value="Sad1_UNC"/>
    <property type="match status" value="1"/>
</dbReference>
<keyword evidence="7" id="KW-1185">Reference proteome</keyword>
<feature type="domain" description="SUN" evidence="5">
    <location>
        <begin position="1"/>
        <end position="134"/>
    </location>
</feature>
<accession>A0A7L3WXV9</accession>
<keyword evidence="4" id="KW-0472">Membrane</keyword>
<dbReference type="EMBL" id="VZUJ01120110">
    <property type="protein sequence ID" value="NXV81586.1"/>
    <property type="molecule type" value="Genomic_DNA"/>
</dbReference>
<dbReference type="GO" id="GO:0005637">
    <property type="term" value="C:nuclear inner membrane"/>
    <property type="evidence" value="ECO:0007669"/>
    <property type="project" value="UniProtKB-SubCell"/>
</dbReference>
<evidence type="ECO:0000256" key="1">
    <source>
        <dbReference type="ARBA" id="ARBA00004540"/>
    </source>
</evidence>
<protein>
    <submittedName>
        <fullName evidence="6">SPAG4 protein</fullName>
    </submittedName>
</protein>
<dbReference type="GO" id="GO:0043495">
    <property type="term" value="F:protein-membrane adaptor activity"/>
    <property type="evidence" value="ECO:0007669"/>
    <property type="project" value="TreeGrafter"/>
</dbReference>
<dbReference type="SUPFAM" id="SSF49785">
    <property type="entry name" value="Galactose-binding domain-like"/>
    <property type="match status" value="1"/>
</dbReference>
<organism evidence="6 7">
    <name type="scientific">Atlantisia rogersi</name>
    <name type="common">Inaccessible Island rail</name>
    <dbReference type="NCBI Taxonomy" id="2478892"/>
    <lineage>
        <taxon>Eukaryota</taxon>
        <taxon>Metazoa</taxon>
        <taxon>Chordata</taxon>
        <taxon>Craniata</taxon>
        <taxon>Vertebrata</taxon>
        <taxon>Euteleostomi</taxon>
        <taxon>Archelosauria</taxon>
        <taxon>Archosauria</taxon>
        <taxon>Dinosauria</taxon>
        <taxon>Saurischia</taxon>
        <taxon>Theropoda</taxon>
        <taxon>Coelurosauria</taxon>
        <taxon>Aves</taxon>
        <taxon>Neognathae</taxon>
        <taxon>Neoaves</taxon>
        <taxon>Gruiformes</taxon>
        <taxon>Rallidae</taxon>
        <taxon>Atlantisia</taxon>
    </lineage>
</organism>
<dbReference type="PANTHER" id="PTHR12911:SF24">
    <property type="entry name" value="SUN DOMAIN-CONTAINING PROTEIN 3"/>
    <property type="match status" value="1"/>
</dbReference>